<sequence length="96" mass="11505">MITRMQMNIHGHLKFSQRWNKDQRIFLQKVMTLKILLFCIISTYTCTRDTCVQHTILCACIFVCVFVLPSFTYTHLHIFLWFLIISQIKYILGFIL</sequence>
<keyword evidence="3" id="KW-1185">Reference proteome</keyword>
<feature type="transmembrane region" description="Helical" evidence="1">
    <location>
        <begin position="78"/>
        <end position="95"/>
    </location>
</feature>
<keyword evidence="1" id="KW-0812">Transmembrane</keyword>
<evidence type="ECO:0000313" key="2">
    <source>
        <dbReference type="EMBL" id="DBA27081.1"/>
    </source>
</evidence>
<dbReference type="AlphaFoldDB" id="A0AAV3ARJ9"/>
<feature type="transmembrane region" description="Helical" evidence="1">
    <location>
        <begin position="26"/>
        <end position="45"/>
    </location>
</feature>
<dbReference type="Proteomes" id="UP001181693">
    <property type="component" value="Unassembled WGS sequence"/>
</dbReference>
<protein>
    <submittedName>
        <fullName evidence="2">Uncharacterized protein</fullName>
    </submittedName>
</protein>
<reference evidence="2" key="1">
    <citation type="thesis" date="2020" institute="ProQuest LLC" country="789 East Eisenhower Parkway, Ann Arbor, MI, USA">
        <title>Comparative Genomics and Chromosome Evolution.</title>
        <authorList>
            <person name="Mudd A.B."/>
        </authorList>
    </citation>
    <scope>NUCLEOTIDE SEQUENCE</scope>
    <source>
        <strain evidence="2">1538</strain>
        <tissue evidence="2">Blood</tissue>
    </source>
</reference>
<keyword evidence="1" id="KW-1133">Transmembrane helix</keyword>
<name>A0AAV3ARJ9_PYXAD</name>
<gene>
    <name evidence="2" type="ORF">GDO54_011260</name>
</gene>
<comment type="caution">
    <text evidence="2">The sequence shown here is derived from an EMBL/GenBank/DDBJ whole genome shotgun (WGS) entry which is preliminary data.</text>
</comment>
<keyword evidence="1" id="KW-0472">Membrane</keyword>
<dbReference type="EMBL" id="DYDO01000004">
    <property type="protein sequence ID" value="DBA27081.1"/>
    <property type="molecule type" value="Genomic_DNA"/>
</dbReference>
<accession>A0AAV3ARJ9</accession>
<proteinExistence type="predicted"/>
<organism evidence="2 3">
    <name type="scientific">Pyxicephalus adspersus</name>
    <name type="common">African bullfrog</name>
    <dbReference type="NCBI Taxonomy" id="30357"/>
    <lineage>
        <taxon>Eukaryota</taxon>
        <taxon>Metazoa</taxon>
        <taxon>Chordata</taxon>
        <taxon>Craniata</taxon>
        <taxon>Vertebrata</taxon>
        <taxon>Euteleostomi</taxon>
        <taxon>Amphibia</taxon>
        <taxon>Batrachia</taxon>
        <taxon>Anura</taxon>
        <taxon>Neobatrachia</taxon>
        <taxon>Ranoidea</taxon>
        <taxon>Pyxicephalidae</taxon>
        <taxon>Pyxicephalinae</taxon>
        <taxon>Pyxicephalus</taxon>
    </lineage>
</organism>
<evidence type="ECO:0000256" key="1">
    <source>
        <dbReference type="SAM" id="Phobius"/>
    </source>
</evidence>
<evidence type="ECO:0000313" key="3">
    <source>
        <dbReference type="Proteomes" id="UP001181693"/>
    </source>
</evidence>
<feature type="transmembrane region" description="Helical" evidence="1">
    <location>
        <begin position="51"/>
        <end position="71"/>
    </location>
</feature>